<organism evidence="2 3">
    <name type="scientific">Mycobacterium kansasii 662</name>
    <dbReference type="NCBI Taxonomy" id="1299326"/>
    <lineage>
        <taxon>Bacteria</taxon>
        <taxon>Bacillati</taxon>
        <taxon>Actinomycetota</taxon>
        <taxon>Actinomycetes</taxon>
        <taxon>Mycobacteriales</taxon>
        <taxon>Mycobacteriaceae</taxon>
        <taxon>Mycobacterium</taxon>
    </lineage>
</organism>
<keyword evidence="1" id="KW-0812">Transmembrane</keyword>
<proteinExistence type="predicted"/>
<comment type="caution">
    <text evidence="2">The sequence shown here is derived from an EMBL/GenBank/DDBJ whole genome shotgun (WGS) entry which is preliminary data.</text>
</comment>
<dbReference type="EMBL" id="JAOA01000007">
    <property type="protein sequence ID" value="EUA15680.1"/>
    <property type="molecule type" value="Genomic_DNA"/>
</dbReference>
<evidence type="ECO:0000313" key="2">
    <source>
        <dbReference type="EMBL" id="EUA15680.1"/>
    </source>
</evidence>
<sequence>MISAALFVAVAGASVALPVLAYTVAGERLDAPLERLKNWMEKHNTALVAAILLVIGLALLHKGIHAL</sequence>
<name>X7ZAR2_MYCKA</name>
<dbReference type="Pfam" id="PF11139">
    <property type="entry name" value="SfLAP"/>
    <property type="match status" value="1"/>
</dbReference>
<accession>X7ZAR2</accession>
<keyword evidence="1" id="KW-0472">Membrane</keyword>
<dbReference type="PATRIC" id="fig|1299326.3.peg.4259"/>
<reference evidence="2 3" key="1">
    <citation type="submission" date="2013-12" db="EMBL/GenBank/DDBJ databases">
        <authorList>
            <person name="Brown-Elliot B."/>
            <person name="Wallace R."/>
            <person name="Lenaerts A."/>
            <person name="Ordway D."/>
            <person name="DeGroote M.A."/>
            <person name="Parker T."/>
            <person name="Sizemore C."/>
            <person name="Tallon L.J."/>
            <person name="Sadzewicz L.K."/>
            <person name="Sengamalay N."/>
            <person name="Fraser C.M."/>
            <person name="Hine E."/>
            <person name="Shefchek K.A."/>
            <person name="Das S.P."/>
            <person name="Tettelin H."/>
        </authorList>
    </citation>
    <scope>NUCLEOTIDE SEQUENCE [LARGE SCALE GENOMIC DNA]</scope>
    <source>
        <strain evidence="2 3">662</strain>
    </source>
</reference>
<evidence type="ECO:0000256" key="1">
    <source>
        <dbReference type="SAM" id="Phobius"/>
    </source>
</evidence>
<keyword evidence="1" id="KW-1133">Transmembrane helix</keyword>
<dbReference type="AlphaFoldDB" id="X7ZAR2"/>
<dbReference type="InterPro" id="IPR021315">
    <property type="entry name" value="Gap/Sap"/>
</dbReference>
<feature type="transmembrane region" description="Helical" evidence="1">
    <location>
        <begin position="45"/>
        <end position="64"/>
    </location>
</feature>
<evidence type="ECO:0000313" key="3">
    <source>
        <dbReference type="Proteomes" id="UP000020561"/>
    </source>
</evidence>
<protein>
    <submittedName>
        <fullName evidence="2">Uncharacterized protein</fullName>
    </submittedName>
</protein>
<dbReference type="Proteomes" id="UP000020561">
    <property type="component" value="Unassembled WGS sequence"/>
</dbReference>
<gene>
    <name evidence="2" type="ORF">I545_4427</name>
</gene>